<proteinExistence type="predicted"/>
<feature type="domain" description="DUF7431" evidence="2">
    <location>
        <begin position="359"/>
        <end position="625"/>
    </location>
</feature>
<name>A0A2I1G3S1_9GLOM</name>
<reference evidence="3 4" key="1">
    <citation type="submission" date="2015-10" db="EMBL/GenBank/DDBJ databases">
        <title>Genome analyses suggest a sexual origin of heterokaryosis in a supposedly ancient asexual fungus.</title>
        <authorList>
            <person name="Ropars J."/>
            <person name="Sedzielewska K."/>
            <person name="Noel J."/>
            <person name="Charron P."/>
            <person name="Farinelli L."/>
            <person name="Marton T."/>
            <person name="Kruger M."/>
            <person name="Pelin A."/>
            <person name="Brachmann A."/>
            <person name="Corradi N."/>
        </authorList>
    </citation>
    <scope>NUCLEOTIDE SEQUENCE [LARGE SCALE GENOMIC DNA]</scope>
    <source>
        <strain evidence="3 4">A4</strain>
    </source>
</reference>
<dbReference type="InterPro" id="IPR054586">
    <property type="entry name" value="MACPF_1_fungal"/>
</dbReference>
<keyword evidence="4" id="KW-1185">Reference proteome</keyword>
<dbReference type="EMBL" id="LLXI01000138">
    <property type="protein sequence ID" value="PKY41231.1"/>
    <property type="molecule type" value="Genomic_DNA"/>
</dbReference>
<comment type="caution">
    <text evidence="3">The sequence shown here is derived from an EMBL/GenBank/DDBJ whole genome shotgun (WGS) entry which is preliminary data.</text>
</comment>
<feature type="domain" description="MACPF-like" evidence="1">
    <location>
        <begin position="188"/>
        <end position="349"/>
    </location>
</feature>
<dbReference type="InterPro" id="IPR055854">
    <property type="entry name" value="DUF7431"/>
</dbReference>
<evidence type="ECO:0000259" key="2">
    <source>
        <dbReference type="Pfam" id="PF24209"/>
    </source>
</evidence>
<evidence type="ECO:0000259" key="1">
    <source>
        <dbReference type="Pfam" id="PF22693"/>
    </source>
</evidence>
<dbReference type="VEuPathDB" id="FungiDB:RhiirFUN_010902"/>
<dbReference type="VEuPathDB" id="FungiDB:RhiirA1_452251"/>
<dbReference type="Pfam" id="PF22693">
    <property type="entry name" value="MACPF_1"/>
    <property type="match status" value="1"/>
</dbReference>
<sequence>MTSNKTMVFFEIVGDSTPTMKKLNLESNLSVIRKELKKNINDMNILLFAIKVGHKFAKTELEDEEDTLLNDIIFENSGNKFFYLLKNSSPSWNYLNGKLKFDHGRIMSFNGIKEVNNRAFKLKDCDFNLTGAEKYKKDRLEFSSEEDWMKKTNLFFSIDINVKNFIGFGLSIGKSKDENFKDEINSTYKYTEIGKATLKFSKKNLEPTDDFKNDVKGAIASKELGRFFDIIEKYGQFIPTEVILGGRVYFRGVKSSSERSVSKTKEGSAKANIESSNAKIERNFNESKSKSDFYSFDHMRLLGGSHPNDENFDEKVWIESLKDYQTWDCIEFKNPISIFQLLPDDLYKETFKAIGKRMIYSNIKEYDYYLYKPGRYRTIELRNLPKKISDIILNEDADCDIFAAVVDTDESSKKVFFNCQILKKSNAKPSIIIHGIQKEFQECKCRLKIGIMIIGYDVDFNFIYSDVSVELIKCVYNSKNPSMALPFEEELISTNTPFFGIPILNNITYLNSSIAIGHNFRKLDNKPNELDIEAFPYCLKTSCYVNLPKFTFCTIIIKDSRNKAYKLLKLNLSQKELDISKEFDDSNPKYISLYSSDINSYPIFMNQKSKKIYVEHICSKNCKNCISKLKKLKNEQYIDLIIYRLSNCYLNEKQNQRLTNKLTNIIYLLPSISVEKR</sequence>
<evidence type="ECO:0000313" key="3">
    <source>
        <dbReference type="EMBL" id="PKY41231.1"/>
    </source>
</evidence>
<accession>A0A2I1G3S1</accession>
<gene>
    <name evidence="3" type="ORF">RhiirA4_454771</name>
</gene>
<dbReference type="Proteomes" id="UP000234323">
    <property type="component" value="Unassembled WGS sequence"/>
</dbReference>
<dbReference type="AlphaFoldDB" id="A0A2I1G3S1"/>
<dbReference type="VEuPathDB" id="FungiDB:FUN_014197"/>
<organism evidence="3 4">
    <name type="scientific">Rhizophagus irregularis</name>
    <dbReference type="NCBI Taxonomy" id="588596"/>
    <lineage>
        <taxon>Eukaryota</taxon>
        <taxon>Fungi</taxon>
        <taxon>Fungi incertae sedis</taxon>
        <taxon>Mucoromycota</taxon>
        <taxon>Glomeromycotina</taxon>
        <taxon>Glomeromycetes</taxon>
        <taxon>Glomerales</taxon>
        <taxon>Glomeraceae</taxon>
        <taxon>Rhizophagus</taxon>
    </lineage>
</organism>
<dbReference type="Pfam" id="PF24209">
    <property type="entry name" value="DUF7431"/>
    <property type="match status" value="1"/>
</dbReference>
<protein>
    <submittedName>
        <fullName evidence="3">Uncharacterized protein</fullName>
    </submittedName>
</protein>
<evidence type="ECO:0000313" key="4">
    <source>
        <dbReference type="Proteomes" id="UP000234323"/>
    </source>
</evidence>